<dbReference type="Proteomes" id="UP000494214">
    <property type="component" value="Unassembled WGS sequence"/>
</dbReference>
<accession>A0A6S6Z675</accession>
<evidence type="ECO:0000313" key="3">
    <source>
        <dbReference type="Proteomes" id="UP000494214"/>
    </source>
</evidence>
<dbReference type="EMBL" id="CADIJM010000001">
    <property type="protein sequence ID" value="CAB3664368.1"/>
    <property type="molecule type" value="Genomic_DNA"/>
</dbReference>
<dbReference type="SUPFAM" id="SSF52172">
    <property type="entry name" value="CheY-like"/>
    <property type="match status" value="1"/>
</dbReference>
<dbReference type="AlphaFoldDB" id="A0A6S6Z675"/>
<dbReference type="SUPFAM" id="SSF46894">
    <property type="entry name" value="C-terminal effector domain of the bipartite response regulators"/>
    <property type="match status" value="1"/>
</dbReference>
<dbReference type="GO" id="GO:0003677">
    <property type="term" value="F:DNA binding"/>
    <property type="evidence" value="ECO:0007669"/>
    <property type="project" value="InterPro"/>
</dbReference>
<evidence type="ECO:0000313" key="2">
    <source>
        <dbReference type="EMBL" id="CAB3664368.1"/>
    </source>
</evidence>
<dbReference type="Gene3D" id="1.10.10.10">
    <property type="entry name" value="Winged helix-like DNA-binding domain superfamily/Winged helix DNA-binding domain"/>
    <property type="match status" value="1"/>
</dbReference>
<organism evidence="2 3">
    <name type="scientific">Achromobacter animicus</name>
    <dbReference type="NCBI Taxonomy" id="1389935"/>
    <lineage>
        <taxon>Bacteria</taxon>
        <taxon>Pseudomonadati</taxon>
        <taxon>Pseudomonadota</taxon>
        <taxon>Betaproteobacteria</taxon>
        <taxon>Burkholderiales</taxon>
        <taxon>Alcaligenaceae</taxon>
        <taxon>Achromobacter</taxon>
    </lineage>
</organism>
<feature type="region of interest" description="Disordered" evidence="1">
    <location>
        <begin position="194"/>
        <end position="221"/>
    </location>
</feature>
<keyword evidence="3" id="KW-1185">Reference proteome</keyword>
<gene>
    <name evidence="2" type="ORF">LMG26690_00750</name>
</gene>
<dbReference type="InterPro" id="IPR011006">
    <property type="entry name" value="CheY-like_superfamily"/>
</dbReference>
<sequence length="256" mass="28111">MQALKLHDVYNDFMNDLLDLIVFAPDAGQRVRRSDELAEMGFSPRPCEDSNGLFRLFQARRTPLLVMQAEFTDLCMAVAGLRAMDTTAGIVAISAFDTPENRILGLHCGADACFSPEVVTGEIAAALQALVRRVPTSANRRGAAEADARPAPPPVASAEPTGKWQFLDAAWTLVSPQGRRLALTQAEREFLLKLTGAPDKRMPRGDPPGIDPHSGRESMRRTDVVVSRLRRKAQDVDVELPIRTVWGWGYAFTGEI</sequence>
<protein>
    <recommendedName>
        <fullName evidence="4">Transcriptional regulatory protein OmpR</fullName>
    </recommendedName>
</protein>
<reference evidence="2 3" key="1">
    <citation type="submission" date="2020-04" db="EMBL/GenBank/DDBJ databases">
        <authorList>
            <person name="De Canck E."/>
        </authorList>
    </citation>
    <scope>NUCLEOTIDE SEQUENCE [LARGE SCALE GENOMIC DNA]</scope>
    <source>
        <strain evidence="2 3">LMG 26690</strain>
    </source>
</reference>
<dbReference type="InterPro" id="IPR016032">
    <property type="entry name" value="Sig_transdc_resp-reg_C-effctor"/>
</dbReference>
<name>A0A6S6Z675_9BURK</name>
<evidence type="ECO:0008006" key="4">
    <source>
        <dbReference type="Google" id="ProtNLM"/>
    </source>
</evidence>
<dbReference type="GO" id="GO:0006355">
    <property type="term" value="P:regulation of DNA-templated transcription"/>
    <property type="evidence" value="ECO:0007669"/>
    <property type="project" value="InterPro"/>
</dbReference>
<evidence type="ECO:0000256" key="1">
    <source>
        <dbReference type="SAM" id="MobiDB-lite"/>
    </source>
</evidence>
<feature type="region of interest" description="Disordered" evidence="1">
    <location>
        <begin position="141"/>
        <end position="160"/>
    </location>
</feature>
<proteinExistence type="predicted"/>
<dbReference type="InterPro" id="IPR036388">
    <property type="entry name" value="WH-like_DNA-bd_sf"/>
</dbReference>